<evidence type="ECO:0000313" key="1">
    <source>
        <dbReference type="EMBL" id="DAF57542.1"/>
    </source>
</evidence>
<proteinExistence type="predicted"/>
<accession>A0A8S5T2R9</accession>
<reference evidence="1" key="1">
    <citation type="journal article" date="2021" name="Proc. Natl. Acad. Sci. U.S.A.">
        <title>A Catalog of Tens of Thousands of Viruses from Human Metagenomes Reveals Hidden Associations with Chronic Diseases.</title>
        <authorList>
            <person name="Tisza M.J."/>
            <person name="Buck C.B."/>
        </authorList>
    </citation>
    <scope>NUCLEOTIDE SEQUENCE</scope>
    <source>
        <strain evidence="1">CtqfO1</strain>
    </source>
</reference>
<protein>
    <submittedName>
        <fullName evidence="1">ERp19 reticulum protein 19 (ERp19) family</fullName>
    </submittedName>
</protein>
<name>A0A8S5T2R9_9CAUD</name>
<sequence length="133" mass="15509">MKSERIKTFSTGLRSARGTNLPLRTCYMVISLLLKMMLLKKLSIFTRERLTYWRACINKILTYLHFRDNIVMKGDVDMKFNLCSKGHKAKYVVFYDSLCGVCAVFFSSKKAAEEYMYGYKDIYSLHDVSGRLL</sequence>
<organism evidence="1">
    <name type="scientific">Myoviridae sp. ctqfO1</name>
    <dbReference type="NCBI Taxonomy" id="2827710"/>
    <lineage>
        <taxon>Viruses</taxon>
        <taxon>Duplodnaviria</taxon>
        <taxon>Heunggongvirae</taxon>
        <taxon>Uroviricota</taxon>
        <taxon>Caudoviricetes</taxon>
    </lineage>
</organism>
<dbReference type="EMBL" id="BK032734">
    <property type="protein sequence ID" value="DAF57542.1"/>
    <property type="molecule type" value="Genomic_DNA"/>
</dbReference>